<dbReference type="GO" id="GO:0051156">
    <property type="term" value="P:glucose 6-phosphate metabolic process"/>
    <property type="evidence" value="ECO:0007669"/>
    <property type="project" value="TreeGrafter"/>
</dbReference>
<evidence type="ECO:0000256" key="7">
    <source>
        <dbReference type="HAMAP-Rule" id="MF_00473"/>
    </source>
</evidence>
<proteinExistence type="inferred from homology"/>
<keyword evidence="10" id="KW-1185">Reference proteome</keyword>
<dbReference type="AlphaFoldDB" id="A0A078KH80"/>
<dbReference type="GO" id="GO:0005829">
    <property type="term" value="C:cytosol"/>
    <property type="evidence" value="ECO:0007669"/>
    <property type="project" value="TreeGrafter"/>
</dbReference>
<evidence type="ECO:0000256" key="4">
    <source>
        <dbReference type="ARBA" id="ARBA00023152"/>
    </source>
</evidence>
<dbReference type="GO" id="GO:0006096">
    <property type="term" value="P:glycolytic process"/>
    <property type="evidence" value="ECO:0007669"/>
    <property type="project" value="UniProtKB-UniRule"/>
</dbReference>
<evidence type="ECO:0000256" key="6">
    <source>
        <dbReference type="ARBA" id="ARBA00029321"/>
    </source>
</evidence>
<feature type="active site" description="Proton donor" evidence="7">
    <location>
        <position position="356"/>
    </location>
</feature>
<sequence>MLINKKLIWKVLKNHFNELKDIHIKTLFNKGHRFKFFSREAVGITLDFSKQKISLKTLNLLLELAKEAEVSKAINKLMSGNYINVTENRHVLHTALRSNKKAYIELNGKNIIPQIHASLNKMSNIVNLLNYGKWKGVNGKIITDVVNIGVGGSDLGPKMISMALRGFMSADICNINVHFASTIDGTQLFDILPNLNPDTTLFIYSSKSFTTIDTQINADTALIWLKNNLNKPEDIIKKHHFIGVSTNTDKMTKWGLNKENQLEFLDEVGGRYSLWGAIGLIIAIRIGMKNFLRLLSGASNMDEHFRSASLENNLPVILALIGIWNINFLNIPSHVVLPYDGHLKFLPSYLQQLEMESNGKSITNDSQLVDYFTCPIIWGEVGPNGQHAFYQLLHQGTQSVSCDFIVSINPYHEIKPEYLRDRLNMQHLLVLANCFAQSRILMLGNNDNSHKHYFGNKPSSTILLNTISPEIIGSLIALYEHKVFVQGIIWGINSFDQWGVELGKKIANETYSIMTSGHGADILDDSSSNLIKYVWNNIKN</sequence>
<dbReference type="GO" id="GO:0004347">
    <property type="term" value="F:glucose-6-phosphate isomerase activity"/>
    <property type="evidence" value="ECO:0007669"/>
    <property type="project" value="UniProtKB-UniRule"/>
</dbReference>
<dbReference type="PATRIC" id="fig|1495769.3.peg.27"/>
<dbReference type="KEGG" id="eme:CEM_033"/>
<accession>A0A078KH80</accession>
<dbReference type="UniPathway" id="UPA00138"/>
<dbReference type="Gene3D" id="3.40.50.10490">
    <property type="entry name" value="Glucose-6-phosphate isomerase like protein, domain 1"/>
    <property type="match status" value="2"/>
</dbReference>
<keyword evidence="3 7" id="KW-0312">Gluconeogenesis</keyword>
<dbReference type="CDD" id="cd05015">
    <property type="entry name" value="SIS_PGI_1"/>
    <property type="match status" value="1"/>
</dbReference>
<dbReference type="Proteomes" id="UP000032420">
    <property type="component" value="Chromosome I"/>
</dbReference>
<dbReference type="PANTHER" id="PTHR11469:SF1">
    <property type="entry name" value="GLUCOSE-6-PHOSPHATE ISOMERASE"/>
    <property type="match status" value="1"/>
</dbReference>
<dbReference type="PROSITE" id="PS51463">
    <property type="entry name" value="P_GLUCOSE_ISOMERASE_3"/>
    <property type="match status" value="1"/>
</dbReference>
<evidence type="ECO:0000313" key="9">
    <source>
        <dbReference type="EMBL" id="CDZ16305.1"/>
    </source>
</evidence>
<keyword evidence="5 7" id="KW-0413">Isomerase</keyword>
<evidence type="ECO:0000256" key="8">
    <source>
        <dbReference type="RuleBase" id="RU000612"/>
    </source>
</evidence>
<dbReference type="InterPro" id="IPR018189">
    <property type="entry name" value="Phosphoglucose_isomerase_CS"/>
</dbReference>
<evidence type="ECO:0000256" key="1">
    <source>
        <dbReference type="ARBA" id="ARBA00004926"/>
    </source>
</evidence>
<comment type="subcellular location">
    <subcellularLocation>
        <location evidence="7">Cytoplasm</location>
    </subcellularLocation>
</comment>
<comment type="pathway">
    <text evidence="1 7 8">Carbohydrate degradation; glycolysis; D-glyceraldehyde 3-phosphate and glycerone phosphate from D-glucose: step 2/4.</text>
</comment>
<dbReference type="InterPro" id="IPR035476">
    <property type="entry name" value="SIS_PGI_1"/>
</dbReference>
<dbReference type="STRING" id="1495769.CEM_033"/>
<dbReference type="Gene3D" id="1.10.1390.10">
    <property type="match status" value="1"/>
</dbReference>
<dbReference type="SUPFAM" id="SSF53697">
    <property type="entry name" value="SIS domain"/>
    <property type="match status" value="1"/>
</dbReference>
<dbReference type="GO" id="GO:0006094">
    <property type="term" value="P:gluconeogenesis"/>
    <property type="evidence" value="ECO:0007669"/>
    <property type="project" value="UniProtKB-UniRule"/>
</dbReference>
<reference evidence="10" key="1">
    <citation type="submission" date="2014-07" db="EMBL/GenBank/DDBJ databases">
        <authorList>
            <person name="Santos-Garcia D."/>
        </authorList>
    </citation>
    <scope>NUCLEOTIDE SEQUENCE [LARGE SCALE GENOMIC DNA]</scope>
</reference>
<dbReference type="GO" id="GO:0048029">
    <property type="term" value="F:monosaccharide binding"/>
    <property type="evidence" value="ECO:0007669"/>
    <property type="project" value="TreeGrafter"/>
</dbReference>
<gene>
    <name evidence="7 9" type="primary">pgi</name>
    <name evidence="9" type="ORF">CEM_033</name>
</gene>
<dbReference type="InterPro" id="IPR035482">
    <property type="entry name" value="SIS_PGI_2"/>
</dbReference>
<dbReference type="CDD" id="cd05016">
    <property type="entry name" value="SIS_PGI_2"/>
    <property type="match status" value="1"/>
</dbReference>
<dbReference type="EC" id="5.3.1.9" evidence="7"/>
<comment type="function">
    <text evidence="7">Catalyzes the reversible isomerization of glucose-6-phosphate to fructose-6-phosphate.</text>
</comment>
<dbReference type="HOGENOM" id="CLU_017947_3_1_6"/>
<comment type="similarity">
    <text evidence="2 7 8">Belongs to the GPI family.</text>
</comment>
<feature type="active site" evidence="7">
    <location>
        <position position="387"/>
    </location>
</feature>
<dbReference type="UniPathway" id="UPA00109">
    <property type="reaction ID" value="UER00181"/>
</dbReference>
<dbReference type="InterPro" id="IPR023096">
    <property type="entry name" value="G6P_Isomerase_C"/>
</dbReference>
<dbReference type="InterPro" id="IPR001672">
    <property type="entry name" value="G6P_Isomerase"/>
</dbReference>
<dbReference type="InterPro" id="IPR046348">
    <property type="entry name" value="SIS_dom_sf"/>
</dbReference>
<dbReference type="PRINTS" id="PR00662">
    <property type="entry name" value="G6PISOMERASE"/>
</dbReference>
<dbReference type="HAMAP" id="MF_00473">
    <property type="entry name" value="G6P_isomerase"/>
    <property type="match status" value="1"/>
</dbReference>
<protein>
    <recommendedName>
        <fullName evidence="7">Glucose-6-phosphate isomerase</fullName>
        <shortName evidence="7">GPI</shortName>
        <ecNumber evidence="7">5.3.1.9</ecNumber>
    </recommendedName>
    <alternativeName>
        <fullName evidence="7">Phosphoglucose isomerase</fullName>
        <shortName evidence="7">PGI</shortName>
    </alternativeName>
    <alternativeName>
        <fullName evidence="7">Phosphohexose isomerase</fullName>
        <shortName evidence="7">PHI</shortName>
    </alternativeName>
</protein>
<dbReference type="PROSITE" id="PS00765">
    <property type="entry name" value="P_GLUCOSE_ISOMERASE_1"/>
    <property type="match status" value="1"/>
</dbReference>
<evidence type="ECO:0000256" key="5">
    <source>
        <dbReference type="ARBA" id="ARBA00023235"/>
    </source>
</evidence>
<evidence type="ECO:0000313" key="10">
    <source>
        <dbReference type="Proteomes" id="UP000032420"/>
    </source>
</evidence>
<organism evidence="9 10">
    <name type="scientific">Candidatus Johnevansia muelleri</name>
    <dbReference type="NCBI Taxonomy" id="1495769"/>
    <lineage>
        <taxon>Bacteria</taxon>
        <taxon>Pseudomonadati</taxon>
        <taxon>Pseudomonadota</taxon>
        <taxon>Gammaproteobacteria</taxon>
        <taxon>Candidatus Johnevansiales</taxon>
        <taxon>Candidatus Johnevansiaceae</taxon>
        <taxon>Candidatus Johnevansia</taxon>
    </lineage>
</organism>
<name>A0A078KH80_9GAMM</name>
<dbReference type="PANTHER" id="PTHR11469">
    <property type="entry name" value="GLUCOSE-6-PHOSPHATE ISOMERASE"/>
    <property type="match status" value="1"/>
</dbReference>
<evidence type="ECO:0000256" key="3">
    <source>
        <dbReference type="ARBA" id="ARBA00022432"/>
    </source>
</evidence>
<comment type="pathway">
    <text evidence="7">Carbohydrate biosynthesis; gluconeogenesis.</text>
</comment>
<dbReference type="Pfam" id="PF00342">
    <property type="entry name" value="PGI"/>
    <property type="match status" value="1"/>
</dbReference>
<dbReference type="EMBL" id="LM655252">
    <property type="protein sequence ID" value="CDZ16305.1"/>
    <property type="molecule type" value="Genomic_DNA"/>
</dbReference>
<dbReference type="NCBIfam" id="NF001211">
    <property type="entry name" value="PRK00179.1"/>
    <property type="match status" value="1"/>
</dbReference>
<keyword evidence="4 7" id="KW-0324">Glycolysis</keyword>
<keyword evidence="7" id="KW-0963">Cytoplasm</keyword>
<dbReference type="PROSITE" id="PS00174">
    <property type="entry name" value="P_GLUCOSE_ISOMERASE_2"/>
    <property type="match status" value="1"/>
</dbReference>
<evidence type="ECO:0000256" key="2">
    <source>
        <dbReference type="ARBA" id="ARBA00006604"/>
    </source>
</evidence>
<dbReference type="OrthoDB" id="140919at2"/>
<dbReference type="GO" id="GO:0097367">
    <property type="term" value="F:carbohydrate derivative binding"/>
    <property type="evidence" value="ECO:0007669"/>
    <property type="project" value="InterPro"/>
</dbReference>
<feature type="active site" evidence="7">
    <location>
        <position position="504"/>
    </location>
</feature>
<comment type="catalytic activity">
    <reaction evidence="6 7 8">
        <text>alpha-D-glucose 6-phosphate = beta-D-fructose 6-phosphate</text>
        <dbReference type="Rhea" id="RHEA:11816"/>
        <dbReference type="ChEBI" id="CHEBI:57634"/>
        <dbReference type="ChEBI" id="CHEBI:58225"/>
        <dbReference type="EC" id="5.3.1.9"/>
    </reaction>
</comment>